<gene>
    <name evidence="2" type="ORF">K466DRAFT_604559</name>
</gene>
<keyword evidence="3" id="KW-1185">Reference proteome</keyword>
<organism evidence="2 3">
    <name type="scientific">Polyporus arcularius HHB13444</name>
    <dbReference type="NCBI Taxonomy" id="1314778"/>
    <lineage>
        <taxon>Eukaryota</taxon>
        <taxon>Fungi</taxon>
        <taxon>Dikarya</taxon>
        <taxon>Basidiomycota</taxon>
        <taxon>Agaricomycotina</taxon>
        <taxon>Agaricomycetes</taxon>
        <taxon>Polyporales</taxon>
        <taxon>Polyporaceae</taxon>
        <taxon>Polyporus</taxon>
    </lineage>
</organism>
<evidence type="ECO:0000313" key="3">
    <source>
        <dbReference type="Proteomes" id="UP000308197"/>
    </source>
</evidence>
<evidence type="ECO:0000313" key="2">
    <source>
        <dbReference type="EMBL" id="TFK81365.1"/>
    </source>
</evidence>
<dbReference type="AlphaFoldDB" id="A0A5C3NVH3"/>
<proteinExistence type="predicted"/>
<protein>
    <submittedName>
        <fullName evidence="2">Uncharacterized protein</fullName>
    </submittedName>
</protein>
<feature type="region of interest" description="Disordered" evidence="1">
    <location>
        <begin position="125"/>
        <end position="148"/>
    </location>
</feature>
<sequence length="229" mass="24986">MAPPRLLLQLPDIERVRVVAASVGPPLAARELARRPCAQRGKHLVEMCYGLTEDETVGMLIEKCLALFPCVHHNTHVEQKYQMPPENRLRLLDKLINLEPRLPREYVDRCSHLRPNIIAPIQGTGHAETTQRVDAHASKPRIPRPPAAPSVYARAISGASGTTAADPIIVSDSDSEGPVATSRKRKRGVCAECSGEQAIEEGATLSGALGGSRTARAIRVTKRQRAHRV</sequence>
<reference evidence="2 3" key="1">
    <citation type="journal article" date="2019" name="Nat. Ecol. Evol.">
        <title>Megaphylogeny resolves global patterns of mushroom evolution.</title>
        <authorList>
            <person name="Varga T."/>
            <person name="Krizsan K."/>
            <person name="Foldi C."/>
            <person name="Dima B."/>
            <person name="Sanchez-Garcia M."/>
            <person name="Sanchez-Ramirez S."/>
            <person name="Szollosi G.J."/>
            <person name="Szarkandi J.G."/>
            <person name="Papp V."/>
            <person name="Albert L."/>
            <person name="Andreopoulos W."/>
            <person name="Angelini C."/>
            <person name="Antonin V."/>
            <person name="Barry K.W."/>
            <person name="Bougher N.L."/>
            <person name="Buchanan P."/>
            <person name="Buyck B."/>
            <person name="Bense V."/>
            <person name="Catcheside P."/>
            <person name="Chovatia M."/>
            <person name="Cooper J."/>
            <person name="Damon W."/>
            <person name="Desjardin D."/>
            <person name="Finy P."/>
            <person name="Geml J."/>
            <person name="Haridas S."/>
            <person name="Hughes K."/>
            <person name="Justo A."/>
            <person name="Karasinski D."/>
            <person name="Kautmanova I."/>
            <person name="Kiss B."/>
            <person name="Kocsube S."/>
            <person name="Kotiranta H."/>
            <person name="LaButti K.M."/>
            <person name="Lechner B.E."/>
            <person name="Liimatainen K."/>
            <person name="Lipzen A."/>
            <person name="Lukacs Z."/>
            <person name="Mihaltcheva S."/>
            <person name="Morgado L.N."/>
            <person name="Niskanen T."/>
            <person name="Noordeloos M.E."/>
            <person name="Ohm R.A."/>
            <person name="Ortiz-Santana B."/>
            <person name="Ovrebo C."/>
            <person name="Racz N."/>
            <person name="Riley R."/>
            <person name="Savchenko A."/>
            <person name="Shiryaev A."/>
            <person name="Soop K."/>
            <person name="Spirin V."/>
            <person name="Szebenyi C."/>
            <person name="Tomsovsky M."/>
            <person name="Tulloss R.E."/>
            <person name="Uehling J."/>
            <person name="Grigoriev I.V."/>
            <person name="Vagvolgyi C."/>
            <person name="Papp T."/>
            <person name="Martin F.M."/>
            <person name="Miettinen O."/>
            <person name="Hibbett D.S."/>
            <person name="Nagy L.G."/>
        </authorList>
    </citation>
    <scope>NUCLEOTIDE SEQUENCE [LARGE SCALE GENOMIC DNA]</scope>
    <source>
        <strain evidence="2 3">HHB13444</strain>
    </source>
</reference>
<accession>A0A5C3NVH3</accession>
<dbReference type="Proteomes" id="UP000308197">
    <property type="component" value="Unassembled WGS sequence"/>
</dbReference>
<name>A0A5C3NVH3_9APHY</name>
<dbReference type="InParanoid" id="A0A5C3NVH3"/>
<evidence type="ECO:0000256" key="1">
    <source>
        <dbReference type="SAM" id="MobiDB-lite"/>
    </source>
</evidence>
<feature type="region of interest" description="Disordered" evidence="1">
    <location>
        <begin position="165"/>
        <end position="186"/>
    </location>
</feature>
<dbReference type="EMBL" id="ML211614">
    <property type="protein sequence ID" value="TFK81365.1"/>
    <property type="molecule type" value="Genomic_DNA"/>
</dbReference>